<protein>
    <submittedName>
        <fullName evidence="2">Uncharacterized protein</fullName>
    </submittedName>
</protein>
<reference evidence="2 3" key="1">
    <citation type="submission" date="2012-07" db="EMBL/GenBank/DDBJ databases">
        <authorList>
            <person name="Durkin A.S."/>
            <person name="McCorrison J."/>
            <person name="Torralba M."/>
            <person name="Gillis M."/>
            <person name="Methe B."/>
            <person name="Sutton G."/>
            <person name="Nelson K.E."/>
        </authorList>
    </citation>
    <scope>NUCLEOTIDE SEQUENCE [LARGE SCALE GENOMIC DNA]</scope>
    <source>
        <strain evidence="2 3">SK304</strain>
    </source>
</reference>
<feature type="compositionally biased region" description="Polar residues" evidence="1">
    <location>
        <begin position="351"/>
        <end position="365"/>
    </location>
</feature>
<dbReference type="AlphaFoldDB" id="J4UDD0"/>
<organism evidence="2 3">
    <name type="scientific">Streptococcus oralis SK304</name>
    <dbReference type="NCBI Taxonomy" id="1161421"/>
    <lineage>
        <taxon>Bacteria</taxon>
        <taxon>Bacillati</taxon>
        <taxon>Bacillota</taxon>
        <taxon>Bacilli</taxon>
        <taxon>Lactobacillales</taxon>
        <taxon>Streptococcaceae</taxon>
        <taxon>Streptococcus</taxon>
    </lineage>
</organism>
<proteinExistence type="predicted"/>
<dbReference type="EMBL" id="ALJN01000016">
    <property type="protein sequence ID" value="EJP21107.1"/>
    <property type="molecule type" value="Genomic_DNA"/>
</dbReference>
<gene>
    <name evidence="2" type="ORF">HMPREF1125_1053</name>
</gene>
<evidence type="ECO:0000256" key="1">
    <source>
        <dbReference type="SAM" id="MobiDB-lite"/>
    </source>
</evidence>
<accession>J4UDD0</accession>
<dbReference type="PATRIC" id="fig|1161421.3.peg.1590"/>
<evidence type="ECO:0000313" key="2">
    <source>
        <dbReference type="EMBL" id="EJP21107.1"/>
    </source>
</evidence>
<sequence>MSHKNQIEIYQFNSRAKYWLVRAEGGKYYDDFKYNHFISIHHNRVTLADLQTTDLLLTTEKTIEHYKQQIIRVYEGEELSKHQITFTAKRLYSFVEDMSIGDYVVVPSFKSNYFLIGQITSDVYEKDLSDGQVTLNHGYEQSEDIKRRNVIWINEVPRRKVNSKFLYSTLTVHHTIFNITDLSRYIDGLVSPLYFKDGKLHLWLRVNTKGSITSSMWKNLYSIIDEYKNPEIDEEIIATSNVESPGEITLQSIGQFISDNHWMIESGLIGLSLLFGDVEVTGVKMKGLFPYLQQRKTARLEERKLTVEVETMEKDAKLKDVQRDVEIEKARKELESLRNVRAFEITVDSPSVSYENAPQTQMDSNENQDEG</sequence>
<feature type="region of interest" description="Disordered" evidence="1">
    <location>
        <begin position="351"/>
        <end position="371"/>
    </location>
</feature>
<dbReference type="RefSeq" id="WP_000018520.1">
    <property type="nucleotide sequence ID" value="NZ_ALJN01000016.1"/>
</dbReference>
<name>J4UDD0_STROR</name>
<evidence type="ECO:0000313" key="3">
    <source>
        <dbReference type="Proteomes" id="UP000006745"/>
    </source>
</evidence>
<comment type="caution">
    <text evidence="2">The sequence shown here is derived from an EMBL/GenBank/DDBJ whole genome shotgun (WGS) entry which is preliminary data.</text>
</comment>
<dbReference type="Proteomes" id="UP000006745">
    <property type="component" value="Unassembled WGS sequence"/>
</dbReference>